<feature type="domain" description="HTH hxlR-type" evidence="4">
    <location>
        <begin position="11"/>
        <end position="111"/>
    </location>
</feature>
<evidence type="ECO:0000259" key="4">
    <source>
        <dbReference type="PROSITE" id="PS51118"/>
    </source>
</evidence>
<dbReference type="Pfam" id="PF01638">
    <property type="entry name" value="HxlR"/>
    <property type="match status" value="1"/>
</dbReference>
<accession>A0ABX0YW93</accession>
<keyword evidence="2" id="KW-0238">DNA-binding</keyword>
<keyword evidence="6" id="KW-1185">Reference proteome</keyword>
<evidence type="ECO:0000313" key="6">
    <source>
        <dbReference type="Proteomes" id="UP000635996"/>
    </source>
</evidence>
<evidence type="ECO:0000256" key="3">
    <source>
        <dbReference type="ARBA" id="ARBA00023163"/>
    </source>
</evidence>
<dbReference type="PANTHER" id="PTHR33204:SF18">
    <property type="entry name" value="TRANSCRIPTIONAL REGULATORY PROTEIN"/>
    <property type="match status" value="1"/>
</dbReference>
<proteinExistence type="predicted"/>
<dbReference type="RefSeq" id="WP_125500760.1">
    <property type="nucleotide sequence ID" value="NZ_BMVZ01000016.1"/>
</dbReference>
<organism evidence="5 6">
    <name type="scientific">Streptomyces thermoviolaceus subsp. thermoviolaceus</name>
    <dbReference type="NCBI Taxonomy" id="66860"/>
    <lineage>
        <taxon>Bacteria</taxon>
        <taxon>Bacillati</taxon>
        <taxon>Actinomycetota</taxon>
        <taxon>Actinomycetes</taxon>
        <taxon>Kitasatosporales</taxon>
        <taxon>Streptomycetaceae</taxon>
        <taxon>Streptomyces</taxon>
    </lineage>
</organism>
<dbReference type="InterPro" id="IPR002577">
    <property type="entry name" value="HTH_HxlR"/>
</dbReference>
<gene>
    <name evidence="5" type="ORF">HCJ95_22135</name>
</gene>
<dbReference type="InterPro" id="IPR036388">
    <property type="entry name" value="WH-like_DNA-bd_sf"/>
</dbReference>
<dbReference type="Gene3D" id="1.10.10.10">
    <property type="entry name" value="Winged helix-like DNA-binding domain superfamily/Winged helix DNA-binding domain"/>
    <property type="match status" value="1"/>
</dbReference>
<dbReference type="PROSITE" id="PS51118">
    <property type="entry name" value="HTH_HXLR"/>
    <property type="match status" value="1"/>
</dbReference>
<dbReference type="PANTHER" id="PTHR33204">
    <property type="entry name" value="TRANSCRIPTIONAL REGULATOR, MARR FAMILY"/>
    <property type="match status" value="1"/>
</dbReference>
<reference evidence="5 6" key="1">
    <citation type="submission" date="2020-03" db="EMBL/GenBank/DDBJ databases">
        <title>WGS of actinomycetes isolated from Thailand.</title>
        <authorList>
            <person name="Thawai C."/>
        </authorList>
    </citation>
    <scope>NUCLEOTIDE SEQUENCE [LARGE SCALE GENOMIC DNA]</scope>
    <source>
        <strain evidence="5 6">NBRC 13905</strain>
    </source>
</reference>
<name>A0ABX0YW93_STRTL</name>
<evidence type="ECO:0000256" key="2">
    <source>
        <dbReference type="ARBA" id="ARBA00023125"/>
    </source>
</evidence>
<dbReference type="SUPFAM" id="SSF46785">
    <property type="entry name" value="Winged helix' DNA-binding domain"/>
    <property type="match status" value="1"/>
</dbReference>
<keyword evidence="1" id="KW-0805">Transcription regulation</keyword>
<sequence>MAKTLGKDATCSIARALEVLGDTWTVLIIREALIAGSTRFQEFRDALGIAPNILSRRLETLVEQGIFERRAYREPGERSRYEYVLSDAGRGLNVVIAALADWGRTYRPQSDGTSPTFSRADDGTVAELAFVTEEGGRIAPARLVARRTEDARLRAS</sequence>
<dbReference type="InterPro" id="IPR036390">
    <property type="entry name" value="WH_DNA-bd_sf"/>
</dbReference>
<dbReference type="EMBL" id="JAATEL010000029">
    <property type="protein sequence ID" value="NJP16900.1"/>
    <property type="molecule type" value="Genomic_DNA"/>
</dbReference>
<protein>
    <submittedName>
        <fullName evidence="5">Helix-turn-helix transcriptional regulator</fullName>
    </submittedName>
</protein>
<keyword evidence="3" id="KW-0804">Transcription</keyword>
<comment type="caution">
    <text evidence="5">The sequence shown here is derived from an EMBL/GenBank/DDBJ whole genome shotgun (WGS) entry which is preliminary data.</text>
</comment>
<evidence type="ECO:0000313" key="5">
    <source>
        <dbReference type="EMBL" id="NJP16900.1"/>
    </source>
</evidence>
<dbReference type="Proteomes" id="UP000635996">
    <property type="component" value="Unassembled WGS sequence"/>
</dbReference>
<evidence type="ECO:0000256" key="1">
    <source>
        <dbReference type="ARBA" id="ARBA00023015"/>
    </source>
</evidence>